<evidence type="ECO:0008006" key="6">
    <source>
        <dbReference type="Google" id="ProtNLM"/>
    </source>
</evidence>
<protein>
    <recommendedName>
        <fullName evidence="6">Sortase family protein</fullName>
    </recommendedName>
</protein>
<dbReference type="AlphaFoldDB" id="A0A917SP24"/>
<evidence type="ECO:0000256" key="3">
    <source>
        <dbReference type="SAM" id="Phobius"/>
    </source>
</evidence>
<feature type="compositionally biased region" description="Low complexity" evidence="2">
    <location>
        <begin position="59"/>
        <end position="105"/>
    </location>
</feature>
<sequence>MARRPGRDPRPGRRAAAWVLTAVGIIVVVLGAVLWLGVSAPTPTAFGDTGATAPDGSRTGASATPPVPTSAGPAGASAPTPTSTRTPATASPVTSTPTGPVPRSTASPRVTPGTTGAPLSSTGPTASGTRATGTDPRNATKPAGTTAPSAPRPTARTTAPSPAASTAPSPARAGPAYAFPRTLLLPSVGVQAPVDPVSVADGALQVPDDPARVGWWIGGALPGAATGTTVIDGHIDSAQSGLGALWHLDRLAAGDPVRVVDGDGRTRDYRVVGRRVYVKDEGLPADLFARDGAHRLVLISCGGPFDEARKSYQDNVVVFAVPTA</sequence>
<reference evidence="4" key="1">
    <citation type="journal article" date="2014" name="Int. J. Syst. Evol. Microbiol.">
        <title>Complete genome sequence of Corynebacterium casei LMG S-19264T (=DSM 44701T), isolated from a smear-ripened cheese.</title>
        <authorList>
            <consortium name="US DOE Joint Genome Institute (JGI-PGF)"/>
            <person name="Walter F."/>
            <person name="Albersmeier A."/>
            <person name="Kalinowski J."/>
            <person name="Ruckert C."/>
        </authorList>
    </citation>
    <scope>NUCLEOTIDE SEQUENCE</scope>
    <source>
        <strain evidence="4">CGMCC 4.7308</strain>
    </source>
</reference>
<dbReference type="InterPro" id="IPR042001">
    <property type="entry name" value="Sortase_F"/>
</dbReference>
<dbReference type="InterPro" id="IPR023365">
    <property type="entry name" value="Sortase_dom-sf"/>
</dbReference>
<evidence type="ECO:0000313" key="4">
    <source>
        <dbReference type="EMBL" id="GGL91586.1"/>
    </source>
</evidence>
<accession>A0A917SP24</accession>
<dbReference type="Proteomes" id="UP000655208">
    <property type="component" value="Unassembled WGS sequence"/>
</dbReference>
<gene>
    <name evidence="4" type="ORF">GCM10011594_09180</name>
</gene>
<name>A0A917SP24_9ACTN</name>
<evidence type="ECO:0000313" key="5">
    <source>
        <dbReference type="Proteomes" id="UP000655208"/>
    </source>
</evidence>
<dbReference type="GO" id="GO:0016787">
    <property type="term" value="F:hydrolase activity"/>
    <property type="evidence" value="ECO:0007669"/>
    <property type="project" value="UniProtKB-KW"/>
</dbReference>
<dbReference type="CDD" id="cd05829">
    <property type="entry name" value="Sortase_F"/>
    <property type="match status" value="1"/>
</dbReference>
<comment type="caution">
    <text evidence="4">The sequence shown here is derived from an EMBL/GenBank/DDBJ whole genome shotgun (WGS) entry which is preliminary data.</text>
</comment>
<feature type="transmembrane region" description="Helical" evidence="3">
    <location>
        <begin position="15"/>
        <end position="38"/>
    </location>
</feature>
<feature type="compositionally biased region" description="Polar residues" evidence="2">
    <location>
        <begin position="106"/>
        <end position="137"/>
    </location>
</feature>
<reference evidence="4" key="2">
    <citation type="submission" date="2020-09" db="EMBL/GenBank/DDBJ databases">
        <authorList>
            <person name="Sun Q."/>
            <person name="Zhou Y."/>
        </authorList>
    </citation>
    <scope>NUCLEOTIDE SEQUENCE</scope>
    <source>
        <strain evidence="4">CGMCC 4.7308</strain>
    </source>
</reference>
<organism evidence="4 5">
    <name type="scientific">Nakamurella endophytica</name>
    <dbReference type="NCBI Taxonomy" id="1748367"/>
    <lineage>
        <taxon>Bacteria</taxon>
        <taxon>Bacillati</taxon>
        <taxon>Actinomycetota</taxon>
        <taxon>Actinomycetes</taxon>
        <taxon>Nakamurellales</taxon>
        <taxon>Nakamurellaceae</taxon>
        <taxon>Nakamurella</taxon>
    </lineage>
</organism>
<dbReference type="EMBL" id="BMNA01000002">
    <property type="protein sequence ID" value="GGL91586.1"/>
    <property type="molecule type" value="Genomic_DNA"/>
</dbReference>
<keyword evidence="5" id="KW-1185">Reference proteome</keyword>
<proteinExistence type="predicted"/>
<feature type="compositionally biased region" description="Low complexity" evidence="2">
    <location>
        <begin position="142"/>
        <end position="173"/>
    </location>
</feature>
<dbReference type="Gene3D" id="2.40.260.10">
    <property type="entry name" value="Sortase"/>
    <property type="match status" value="1"/>
</dbReference>
<feature type="region of interest" description="Disordered" evidence="2">
    <location>
        <begin position="47"/>
        <end position="173"/>
    </location>
</feature>
<keyword evidence="1" id="KW-0378">Hydrolase</keyword>
<evidence type="ECO:0000256" key="1">
    <source>
        <dbReference type="ARBA" id="ARBA00022801"/>
    </source>
</evidence>
<keyword evidence="3" id="KW-1133">Transmembrane helix</keyword>
<dbReference type="Pfam" id="PF04203">
    <property type="entry name" value="Sortase"/>
    <property type="match status" value="1"/>
</dbReference>
<dbReference type="InterPro" id="IPR005754">
    <property type="entry name" value="Sortase"/>
</dbReference>
<evidence type="ECO:0000256" key="2">
    <source>
        <dbReference type="SAM" id="MobiDB-lite"/>
    </source>
</evidence>
<keyword evidence="3" id="KW-0472">Membrane</keyword>
<keyword evidence="3" id="KW-0812">Transmembrane</keyword>